<evidence type="ECO:0000256" key="1">
    <source>
        <dbReference type="ARBA" id="ARBA00022603"/>
    </source>
</evidence>
<accession>A0A1B6L345</accession>
<evidence type="ECO:0000256" key="2">
    <source>
        <dbReference type="ARBA" id="ARBA00022679"/>
    </source>
</evidence>
<dbReference type="SUPFAM" id="SSF53335">
    <property type="entry name" value="S-adenosyl-L-methionine-dependent methyltransferases"/>
    <property type="match status" value="1"/>
</dbReference>
<dbReference type="NCBIfam" id="TIGR01934">
    <property type="entry name" value="MenG_MenH_UbiE"/>
    <property type="match status" value="1"/>
</dbReference>
<evidence type="ECO:0000256" key="4">
    <source>
        <dbReference type="ARBA" id="ARBA00022691"/>
    </source>
</evidence>
<evidence type="ECO:0000256" key="5">
    <source>
        <dbReference type="ARBA" id="ARBA00046387"/>
    </source>
</evidence>
<feature type="binding site" evidence="6">
    <location>
        <begin position="173"/>
        <end position="174"/>
    </location>
    <ligand>
        <name>S-adenosyl-L-methionine</name>
        <dbReference type="ChEBI" id="CHEBI:59789"/>
    </ligand>
</feature>
<evidence type="ECO:0000256" key="3">
    <source>
        <dbReference type="ARBA" id="ARBA00022688"/>
    </source>
</evidence>
<keyword evidence="4 6" id="KW-0949">S-adenosyl-L-methionine</keyword>
<dbReference type="InterPro" id="IPR023576">
    <property type="entry name" value="UbiE/COQ5_MeTrFase_CS"/>
</dbReference>
<comment type="catalytic activity">
    <reaction evidence="6">
        <text>a 2-methoxy-6-(all-trans-polyprenyl)benzene-1,4-diol + S-adenosyl-L-methionine = a 5-methoxy-2-methyl-3-(all-trans-polyprenyl)benzene-1,4-diol + S-adenosyl-L-homocysteine + H(+)</text>
        <dbReference type="Rhea" id="RHEA:28286"/>
        <dbReference type="Rhea" id="RHEA-COMP:10858"/>
        <dbReference type="Rhea" id="RHEA-COMP:10859"/>
        <dbReference type="ChEBI" id="CHEBI:15378"/>
        <dbReference type="ChEBI" id="CHEBI:57856"/>
        <dbReference type="ChEBI" id="CHEBI:59789"/>
        <dbReference type="ChEBI" id="CHEBI:84166"/>
        <dbReference type="ChEBI" id="CHEBI:84167"/>
        <dbReference type="EC" id="2.1.1.201"/>
    </reaction>
</comment>
<dbReference type="CDD" id="cd02440">
    <property type="entry name" value="AdoMet_MTases"/>
    <property type="match status" value="1"/>
</dbReference>
<keyword evidence="2 6" id="KW-0808">Transferase</keyword>
<dbReference type="PROSITE" id="PS01183">
    <property type="entry name" value="UBIE_1"/>
    <property type="match status" value="1"/>
</dbReference>
<evidence type="ECO:0000313" key="7">
    <source>
        <dbReference type="EMBL" id="JAT18108.1"/>
    </source>
</evidence>
<dbReference type="Pfam" id="PF01209">
    <property type="entry name" value="Ubie_methyltran"/>
    <property type="match status" value="1"/>
</dbReference>
<dbReference type="FunFam" id="3.40.50.150:FF:000064">
    <property type="entry name" value="2-methoxy-6-polyprenyl-1,4-benzoquinol methylase, mitochondrial"/>
    <property type="match status" value="1"/>
</dbReference>
<dbReference type="Gene3D" id="3.40.50.150">
    <property type="entry name" value="Vaccinia Virus protein VP39"/>
    <property type="match status" value="1"/>
</dbReference>
<evidence type="ECO:0000256" key="6">
    <source>
        <dbReference type="HAMAP-Rule" id="MF_03191"/>
    </source>
</evidence>
<protein>
    <recommendedName>
        <fullName evidence="6">2-methoxy-6-polyprenyl-1,4-benzoquinol methylase, mitochondrial</fullName>
        <ecNumber evidence="6">2.1.1.201</ecNumber>
    </recommendedName>
    <alternativeName>
        <fullName evidence="6">Ubiquinone biosynthesis methyltransferase COQ5</fullName>
    </alternativeName>
</protein>
<dbReference type="PANTHER" id="PTHR43591:SF24">
    <property type="entry name" value="2-METHOXY-6-POLYPRENYL-1,4-BENZOQUINOL METHYLASE, MITOCHONDRIAL"/>
    <property type="match status" value="1"/>
</dbReference>
<gene>
    <name evidence="6" type="primary">coq5</name>
    <name evidence="7" type="ORF">g.52491</name>
</gene>
<keyword evidence="3 6" id="KW-0831">Ubiquinone biosynthesis</keyword>
<dbReference type="PROSITE" id="PS01184">
    <property type="entry name" value="UBIE_2"/>
    <property type="match status" value="1"/>
</dbReference>
<comment type="pathway">
    <text evidence="6">Cofactor biosynthesis; ubiquinone biosynthesis.</text>
</comment>
<dbReference type="UniPathway" id="UPA00232"/>
<comment type="similarity">
    <text evidence="6">Belongs to the class I-like SAM-binding methyltransferase superfamily. MenG/UbiE family.</text>
</comment>
<comment type="function">
    <text evidence="6">Methyltransferase required for the conversion of 2-polyprenyl-6-methoxy-1,4-benzoquinol (DDMQH2) to 2-polyprenyl-3-methyl-6-methoxy-1,4-benzoquinol (DMQH2).</text>
</comment>
<dbReference type="EC" id="2.1.1.201" evidence="6"/>
<keyword evidence="1 6" id="KW-0489">Methyltransferase</keyword>
<dbReference type="InterPro" id="IPR029063">
    <property type="entry name" value="SAM-dependent_MTases_sf"/>
</dbReference>
<proteinExistence type="inferred from homology"/>
<reference evidence="7" key="1">
    <citation type="submission" date="2015-11" db="EMBL/GenBank/DDBJ databases">
        <title>De novo transcriptome assembly of four potential Pierce s Disease insect vectors from Arizona vineyards.</title>
        <authorList>
            <person name="Tassone E.E."/>
        </authorList>
    </citation>
    <scope>NUCLEOTIDE SEQUENCE</scope>
</reference>
<dbReference type="PANTHER" id="PTHR43591">
    <property type="entry name" value="METHYLTRANSFERASE"/>
    <property type="match status" value="1"/>
</dbReference>
<keyword evidence="6" id="KW-0496">Mitochondrion</keyword>
<dbReference type="AlphaFoldDB" id="A0A1B6L345"/>
<comment type="subcellular location">
    <subcellularLocation>
        <location evidence="6">Mitochondrion inner membrane</location>
        <topology evidence="6">Peripheral membrane protein</topology>
        <orientation evidence="6">Matrix side</orientation>
    </subcellularLocation>
</comment>
<dbReference type="InterPro" id="IPR004033">
    <property type="entry name" value="UbiE/COQ5_MeTrFase"/>
</dbReference>
<dbReference type="GO" id="GO:0008425">
    <property type="term" value="F:2-methoxy-6-polyprenyl-1,4-benzoquinol methyltransferase activity"/>
    <property type="evidence" value="ECO:0007669"/>
    <property type="project" value="UniProtKB-UniRule"/>
</dbReference>
<dbReference type="PROSITE" id="PS51608">
    <property type="entry name" value="SAM_MT_UBIE"/>
    <property type="match status" value="1"/>
</dbReference>
<dbReference type="HAMAP" id="MF_01813">
    <property type="entry name" value="MenG_UbiE_methyltr"/>
    <property type="match status" value="1"/>
</dbReference>
<feature type="binding site" evidence="6">
    <location>
        <position position="112"/>
    </location>
    <ligand>
        <name>S-adenosyl-L-methionine</name>
        <dbReference type="ChEBI" id="CHEBI:59789"/>
    </ligand>
</feature>
<organism evidence="7">
    <name type="scientific">Graphocephala atropunctata</name>
    <dbReference type="NCBI Taxonomy" id="36148"/>
    <lineage>
        <taxon>Eukaryota</taxon>
        <taxon>Metazoa</taxon>
        <taxon>Ecdysozoa</taxon>
        <taxon>Arthropoda</taxon>
        <taxon>Hexapoda</taxon>
        <taxon>Insecta</taxon>
        <taxon>Pterygota</taxon>
        <taxon>Neoptera</taxon>
        <taxon>Paraneoptera</taxon>
        <taxon>Hemiptera</taxon>
        <taxon>Auchenorrhyncha</taxon>
        <taxon>Membracoidea</taxon>
        <taxon>Cicadellidae</taxon>
        <taxon>Cicadellinae</taxon>
        <taxon>Cicadellini</taxon>
        <taxon>Graphocephala</taxon>
    </lineage>
</organism>
<dbReference type="EMBL" id="GEBQ01021869">
    <property type="protein sequence ID" value="JAT18108.1"/>
    <property type="molecule type" value="Transcribed_RNA"/>
</dbReference>
<dbReference type="GO" id="GO:0031314">
    <property type="term" value="C:extrinsic component of mitochondrial inner membrane"/>
    <property type="evidence" value="ECO:0007669"/>
    <property type="project" value="UniProtKB-UniRule"/>
</dbReference>
<keyword evidence="6" id="KW-0999">Mitochondrion inner membrane</keyword>
<dbReference type="GO" id="GO:0032259">
    <property type="term" value="P:methylation"/>
    <property type="evidence" value="ECO:0007669"/>
    <property type="project" value="UniProtKB-KW"/>
</dbReference>
<name>A0A1B6L345_9HEMI</name>
<comment type="caution">
    <text evidence="6">Lacks conserved residue(s) required for the propagation of feature annotation.</text>
</comment>
<comment type="subunit">
    <text evidence="5">Component of a multi-subunit COQ enzyme complex, composed of at least COQ3, COQ4, COQ5, COQ6, COQ7 and COQ9. Interacts with PYURF; the interaction is direct, stabilizes COQ5 protein and associates PYURF with COQ enzyme complex.</text>
</comment>
<keyword evidence="6" id="KW-0472">Membrane</keyword>
<sequence length="301" mass="34158">MQISNFRCVLCIPVTARTLFNNLNNCRPKCFSTASGSPIESGNEKETHFGFQTVRESEKVQKVYEVFENVANKYDVMNDAMSFFVHRIWKDIFIQRLAPTPGTNLLDVAGGTGDIAFRYLKYLKNLPSTNGDSATLPSSVTVCDINRAMLNVGRERAEKQGCREPEINWLEGDAENLPVESNMFTAYTIAFGIRNCTHVDKVLDEAYRVLKPGGRFMCLEFSHVNNEVLQWIYDQYSFQMIPVMGQVIAGDWKSYQYLVESIRKFPNQEDFKGMIQSSGFSCVSYENLTFGVVSIHSGFKL</sequence>
<feature type="binding site" evidence="6">
    <location>
        <position position="144"/>
    </location>
    <ligand>
        <name>S-adenosyl-L-methionine</name>
        <dbReference type="ChEBI" id="CHEBI:59789"/>
    </ligand>
</feature>